<comment type="caution">
    <text evidence="1">The sequence shown here is derived from an EMBL/GenBank/DDBJ whole genome shotgun (WGS) entry which is preliminary data.</text>
</comment>
<proteinExistence type="predicted"/>
<accession>A0A7V8JM62</accession>
<gene>
    <name evidence="1" type="ORF">GAK31_01531</name>
</gene>
<evidence type="ECO:0000313" key="1">
    <source>
        <dbReference type="EMBL" id="KAF1016047.1"/>
    </source>
</evidence>
<dbReference type="AlphaFoldDB" id="A0A7V8JM62"/>
<evidence type="ECO:0008006" key="3">
    <source>
        <dbReference type="Google" id="ProtNLM"/>
    </source>
</evidence>
<name>A0A7V8JM62_STEMA</name>
<reference evidence="2" key="1">
    <citation type="journal article" date="2020" name="MBio">
        <title>Horizontal gene transfer to a defensive symbiont with a reduced genome amongst a multipartite beetle microbiome.</title>
        <authorList>
            <person name="Waterworth S.C."/>
            <person name="Florez L.V."/>
            <person name="Rees E.R."/>
            <person name="Hertweck C."/>
            <person name="Kaltenpoth M."/>
            <person name="Kwan J.C."/>
        </authorList>
    </citation>
    <scope>NUCLEOTIDE SEQUENCE [LARGE SCALE GENOMIC DNA]</scope>
</reference>
<sequence length="222" mass="23609">MGAWPCQAHSSRPCARGVAAEALPLPRQGAQDYPTLAACVKAQLPQQPWVLLAESFAGPLAVHLAAEAAPGLCGLVLSTTFARRPLPVPAASAAALSVAWPLPPLPLMARLLLGRWRTPQQVQALRRALADVPRRVLRQRAASTPRVDVRALLPRIAVPTLCLRACQDRLLWPPSVAELQALLPDARHVAVDGPHLLLQARAEAAAGLVAAWVKDLPQLHGG</sequence>
<dbReference type="SUPFAM" id="SSF53474">
    <property type="entry name" value="alpha/beta-Hydrolases"/>
    <property type="match status" value="1"/>
</dbReference>
<organism evidence="1 2">
    <name type="scientific">Stenotrophomonas maltophilia</name>
    <name type="common">Pseudomonas maltophilia</name>
    <name type="synonym">Xanthomonas maltophilia</name>
    <dbReference type="NCBI Taxonomy" id="40324"/>
    <lineage>
        <taxon>Bacteria</taxon>
        <taxon>Pseudomonadati</taxon>
        <taxon>Pseudomonadota</taxon>
        <taxon>Gammaproteobacteria</taxon>
        <taxon>Lysobacterales</taxon>
        <taxon>Lysobacteraceae</taxon>
        <taxon>Stenotrophomonas</taxon>
        <taxon>Stenotrophomonas maltophilia group</taxon>
    </lineage>
</organism>
<dbReference type="InterPro" id="IPR029058">
    <property type="entry name" value="AB_hydrolase_fold"/>
</dbReference>
<evidence type="ECO:0000313" key="2">
    <source>
        <dbReference type="Proteomes" id="UP000487117"/>
    </source>
</evidence>
<dbReference type="Gene3D" id="3.40.50.1820">
    <property type="entry name" value="alpha/beta hydrolase"/>
    <property type="match status" value="1"/>
</dbReference>
<protein>
    <recommendedName>
        <fullName evidence="3">Alpha/beta hydrolase</fullName>
    </recommendedName>
</protein>
<dbReference type="EMBL" id="WNDS01000002">
    <property type="protein sequence ID" value="KAF1016047.1"/>
    <property type="molecule type" value="Genomic_DNA"/>
</dbReference>
<dbReference type="Proteomes" id="UP000487117">
    <property type="component" value="Unassembled WGS sequence"/>
</dbReference>